<protein>
    <submittedName>
        <fullName evidence="1">Uncharacterized protein</fullName>
    </submittedName>
</protein>
<accession>B8CAF8</accession>
<reference evidence="1 2" key="2">
    <citation type="journal article" date="2008" name="Nature">
        <title>The Phaeodactylum genome reveals the evolutionary history of diatom genomes.</title>
        <authorList>
            <person name="Bowler C."/>
            <person name="Allen A.E."/>
            <person name="Badger J.H."/>
            <person name="Grimwood J."/>
            <person name="Jabbari K."/>
            <person name="Kuo A."/>
            <person name="Maheswari U."/>
            <person name="Martens C."/>
            <person name="Maumus F."/>
            <person name="Otillar R.P."/>
            <person name="Rayko E."/>
            <person name="Salamov A."/>
            <person name="Vandepoele K."/>
            <person name="Beszteri B."/>
            <person name="Gruber A."/>
            <person name="Heijde M."/>
            <person name="Katinka M."/>
            <person name="Mock T."/>
            <person name="Valentin K."/>
            <person name="Verret F."/>
            <person name="Berges J.A."/>
            <person name="Brownlee C."/>
            <person name="Cadoret J.P."/>
            <person name="Chiovitti A."/>
            <person name="Choi C.J."/>
            <person name="Coesel S."/>
            <person name="De Martino A."/>
            <person name="Detter J.C."/>
            <person name="Durkin C."/>
            <person name="Falciatore A."/>
            <person name="Fournet J."/>
            <person name="Haruta M."/>
            <person name="Huysman M.J."/>
            <person name="Jenkins B.D."/>
            <person name="Jiroutova K."/>
            <person name="Jorgensen R.E."/>
            <person name="Joubert Y."/>
            <person name="Kaplan A."/>
            <person name="Kroger N."/>
            <person name="Kroth P.G."/>
            <person name="La Roche J."/>
            <person name="Lindquist E."/>
            <person name="Lommer M."/>
            <person name="Martin-Jezequel V."/>
            <person name="Lopez P.J."/>
            <person name="Lucas S."/>
            <person name="Mangogna M."/>
            <person name="McGinnis K."/>
            <person name="Medlin L.K."/>
            <person name="Montsant A."/>
            <person name="Oudot-Le Secq M.P."/>
            <person name="Napoli C."/>
            <person name="Obornik M."/>
            <person name="Parker M.S."/>
            <person name="Petit J.L."/>
            <person name="Porcel B.M."/>
            <person name="Poulsen N."/>
            <person name="Robison M."/>
            <person name="Rychlewski L."/>
            <person name="Rynearson T.A."/>
            <person name="Schmutz J."/>
            <person name="Shapiro H."/>
            <person name="Siaut M."/>
            <person name="Stanley M."/>
            <person name="Sussman M.R."/>
            <person name="Taylor A.R."/>
            <person name="Vardi A."/>
            <person name="von Dassow P."/>
            <person name="Vyverman W."/>
            <person name="Willis A."/>
            <person name="Wyrwicz L.S."/>
            <person name="Rokhsar D.S."/>
            <person name="Weissenbach J."/>
            <person name="Armbrust E.V."/>
            <person name="Green B.R."/>
            <person name="Van de Peer Y."/>
            <person name="Grigoriev I.V."/>
        </authorList>
    </citation>
    <scope>NUCLEOTIDE SEQUENCE [LARGE SCALE GENOMIC DNA]</scope>
    <source>
        <strain evidence="1 2">CCMP1335</strain>
    </source>
</reference>
<gene>
    <name evidence="1" type="ORF">THAPSDRAFT_9124</name>
</gene>
<dbReference type="RefSeq" id="XP_002293211.1">
    <property type="nucleotide sequence ID" value="XM_002293175.1"/>
</dbReference>
<dbReference type="KEGG" id="tps:THAPSDRAFT_9124"/>
<keyword evidence="2" id="KW-1185">Reference proteome</keyword>
<dbReference type="GeneID" id="7447565"/>
<sequence length="366" mass="41945">MNHLTSSSLLRCISYPKGRTAAAGLLCIVFFTATKVSNLQWINDNFSSAEQQQQQQHHQLLTSSDANTNIYTSLRKNCQIVYVLGVEGAIHHGVTPIIDTLARQQIDPYTGNPYTVHLQPRVLRAALFGIRERRRSMTDPSLIQEVLDQLCPRDGNKHVIIEDSSFPCGAEDDPRSYRVHRQREWMDMTMQEIAQAELALNHPTNLQSFVDVYSPHAEIKFVVLHRPFLETVASHTDVDEGSYGHSNVIRGFMLILRRFLDANPRLWTMVCVERLMWTYYEQNDVVDEDQFSLARKNVVSYMAVFLGWPQMECPHCFDSWQESTKDAVKVLGEEKIMTLLDHMNELDGIWPPVVVDEALPEQHCST</sequence>
<evidence type="ECO:0000313" key="2">
    <source>
        <dbReference type="Proteomes" id="UP000001449"/>
    </source>
</evidence>
<dbReference type="Proteomes" id="UP000001449">
    <property type="component" value="Chromosome 12"/>
</dbReference>
<organism evidence="1 2">
    <name type="scientific">Thalassiosira pseudonana</name>
    <name type="common">Marine diatom</name>
    <name type="synonym">Cyclotella nana</name>
    <dbReference type="NCBI Taxonomy" id="35128"/>
    <lineage>
        <taxon>Eukaryota</taxon>
        <taxon>Sar</taxon>
        <taxon>Stramenopiles</taxon>
        <taxon>Ochrophyta</taxon>
        <taxon>Bacillariophyta</taxon>
        <taxon>Coscinodiscophyceae</taxon>
        <taxon>Thalassiosirophycidae</taxon>
        <taxon>Thalassiosirales</taxon>
        <taxon>Thalassiosiraceae</taxon>
        <taxon>Thalassiosira</taxon>
    </lineage>
</organism>
<dbReference type="EMBL" id="CM000647">
    <property type="protein sequence ID" value="EED89672.1"/>
    <property type="molecule type" value="Genomic_DNA"/>
</dbReference>
<proteinExistence type="predicted"/>
<evidence type="ECO:0000313" key="1">
    <source>
        <dbReference type="EMBL" id="EED89672.1"/>
    </source>
</evidence>
<reference evidence="1 2" key="1">
    <citation type="journal article" date="2004" name="Science">
        <title>The genome of the diatom Thalassiosira pseudonana: ecology, evolution, and metabolism.</title>
        <authorList>
            <person name="Armbrust E.V."/>
            <person name="Berges J.A."/>
            <person name="Bowler C."/>
            <person name="Green B.R."/>
            <person name="Martinez D."/>
            <person name="Putnam N.H."/>
            <person name="Zhou S."/>
            <person name="Allen A.E."/>
            <person name="Apt K.E."/>
            <person name="Bechner M."/>
            <person name="Brzezinski M.A."/>
            <person name="Chaal B.K."/>
            <person name="Chiovitti A."/>
            <person name="Davis A.K."/>
            <person name="Demarest M.S."/>
            <person name="Detter J.C."/>
            <person name="Glavina T."/>
            <person name="Goodstein D."/>
            <person name="Hadi M.Z."/>
            <person name="Hellsten U."/>
            <person name="Hildebrand M."/>
            <person name="Jenkins B.D."/>
            <person name="Jurka J."/>
            <person name="Kapitonov V.V."/>
            <person name="Kroger N."/>
            <person name="Lau W.W."/>
            <person name="Lane T.W."/>
            <person name="Larimer F.W."/>
            <person name="Lippmeier J.C."/>
            <person name="Lucas S."/>
            <person name="Medina M."/>
            <person name="Montsant A."/>
            <person name="Obornik M."/>
            <person name="Parker M.S."/>
            <person name="Palenik B."/>
            <person name="Pazour G.J."/>
            <person name="Richardson P.M."/>
            <person name="Rynearson T.A."/>
            <person name="Saito M.A."/>
            <person name="Schwartz D.C."/>
            <person name="Thamatrakoln K."/>
            <person name="Valentin K."/>
            <person name="Vardi A."/>
            <person name="Wilkerson F.P."/>
            <person name="Rokhsar D.S."/>
        </authorList>
    </citation>
    <scope>NUCLEOTIDE SEQUENCE [LARGE SCALE GENOMIC DNA]</scope>
    <source>
        <strain evidence="1 2">CCMP1335</strain>
    </source>
</reference>
<name>B8CAF8_THAPS</name>
<dbReference type="AlphaFoldDB" id="B8CAF8"/>
<dbReference type="HOGENOM" id="CLU_059285_0_0_1"/>
<dbReference type="PaxDb" id="35128-Thaps9124"/>
<dbReference type="InParanoid" id="B8CAF8"/>